<evidence type="ECO:0000256" key="7">
    <source>
        <dbReference type="ARBA" id="ARBA00022962"/>
    </source>
</evidence>
<evidence type="ECO:0000256" key="8">
    <source>
        <dbReference type="PIRNR" id="PIRNR000485"/>
    </source>
</evidence>
<evidence type="ECO:0000256" key="6">
    <source>
        <dbReference type="ARBA" id="ARBA00022755"/>
    </source>
</evidence>
<sequence>MCGIIGLLLADENAQVNQSIFDGLTVLQHRGQDAAGIVTSERGRLHLRKDNGLVKDVFQTHHMIDLRGNVGLGHVRYPTAGSSSCAEAQPLYTNFPHGICVVHNGNLTNADELTDLCRNELKRHVNTDSDSELLLNIFADSLLKEMNKNTNGNNDKVENIFSAIETVMKSCKGGYAGMYLINGIALVGFRDPNGIRPIVFGTRKSKTADSKNGVQATDYVFASESVAIDTLGFNLIRDLRPSEAIVITMDGKVHTRCCLPADQIVHAPCIFEYVYFARPDSIMDGISVYESRLKMGEKLAYQIIDRYPDHDIDVVIPIPDTSRTSALQAAYILGRPYREGFIKNRYIARTFIMPGQETRKKSVRLKLNTIKSEFAGRNVLLVDDSVVRGTTATEIIQMARDAGANKVYLTSAAPPIRYPNIYGIDIPTRTELVAYERNEDQIAKILGCDWIIFQHLTDLEDSVREAGELDGEVHPQGECRLVALLTYFALPSLSLNCGLTVLLMPVYETSCFSGKYVTGENINDSYFSKLHDLRNDTAQEQRRFAKIESSGAGSLPPGSHHGCENLSNDKRTRA</sequence>
<keyword evidence="14" id="KW-1185">Reference proteome</keyword>
<dbReference type="GO" id="GO:0004044">
    <property type="term" value="F:amidophosphoribosyltransferase activity"/>
    <property type="evidence" value="ECO:0007669"/>
    <property type="project" value="UniProtKB-EC"/>
</dbReference>
<evidence type="ECO:0000256" key="1">
    <source>
        <dbReference type="ARBA" id="ARBA00005209"/>
    </source>
</evidence>
<comment type="similarity">
    <text evidence="2 8">In the C-terminal section; belongs to the purine/pyrimidine phosphoribosyltransferase family.</text>
</comment>
<dbReference type="Proteomes" id="UP001516023">
    <property type="component" value="Unassembled WGS sequence"/>
</dbReference>
<comment type="catalytic activity">
    <reaction evidence="8">
        <text>5-phospho-beta-D-ribosylamine + L-glutamate + diphosphate = 5-phospho-alpha-D-ribose 1-diphosphate + L-glutamine + H2O</text>
        <dbReference type="Rhea" id="RHEA:14905"/>
        <dbReference type="ChEBI" id="CHEBI:15377"/>
        <dbReference type="ChEBI" id="CHEBI:29985"/>
        <dbReference type="ChEBI" id="CHEBI:33019"/>
        <dbReference type="ChEBI" id="CHEBI:58017"/>
        <dbReference type="ChEBI" id="CHEBI:58359"/>
        <dbReference type="ChEBI" id="CHEBI:58681"/>
        <dbReference type="EC" id="2.4.2.14"/>
    </reaction>
</comment>
<feature type="domain" description="Glutamine amidotransferase type-2" evidence="12">
    <location>
        <begin position="2"/>
        <end position="250"/>
    </location>
</feature>
<dbReference type="InterPro" id="IPR017932">
    <property type="entry name" value="GATase_2_dom"/>
</dbReference>
<keyword evidence="6 8" id="KW-0658">Purine biosynthesis</keyword>
<keyword evidence="4 8" id="KW-0328">Glycosyltransferase</keyword>
<dbReference type="SUPFAM" id="SSF56235">
    <property type="entry name" value="N-terminal nucleophile aminohydrolases (Ntn hydrolases)"/>
    <property type="match status" value="1"/>
</dbReference>
<dbReference type="EMBL" id="JABMIG020000046">
    <property type="protein sequence ID" value="KAL3798372.1"/>
    <property type="molecule type" value="Genomic_DNA"/>
</dbReference>
<accession>A0ABD3QDC8</accession>
<dbReference type="InterPro" id="IPR029057">
    <property type="entry name" value="PRTase-like"/>
</dbReference>
<feature type="compositionally biased region" description="Basic and acidic residues" evidence="11">
    <location>
        <begin position="561"/>
        <end position="574"/>
    </location>
</feature>
<keyword evidence="10" id="KW-0479">Metal-binding</keyword>
<gene>
    <name evidence="13" type="ORF">HJC23_005025</name>
</gene>
<evidence type="ECO:0000256" key="10">
    <source>
        <dbReference type="PIRSR" id="PIRSR000485-2"/>
    </source>
</evidence>
<dbReference type="GO" id="GO:0006164">
    <property type="term" value="P:purine nucleotide biosynthetic process"/>
    <property type="evidence" value="ECO:0007669"/>
    <property type="project" value="UniProtKB-KW"/>
</dbReference>
<evidence type="ECO:0000256" key="3">
    <source>
        <dbReference type="ARBA" id="ARBA00011941"/>
    </source>
</evidence>
<dbReference type="InterPro" id="IPR005854">
    <property type="entry name" value="PurF"/>
</dbReference>
<evidence type="ECO:0000256" key="2">
    <source>
        <dbReference type="ARBA" id="ARBA00010138"/>
    </source>
</evidence>
<dbReference type="Gene3D" id="3.60.20.10">
    <property type="entry name" value="Glutamine Phosphoribosylpyrophosphate, subunit 1, domain 1"/>
    <property type="match status" value="1"/>
</dbReference>
<evidence type="ECO:0000256" key="5">
    <source>
        <dbReference type="ARBA" id="ARBA00022679"/>
    </source>
</evidence>
<dbReference type="PROSITE" id="PS51278">
    <property type="entry name" value="GATASE_TYPE_2"/>
    <property type="match status" value="1"/>
</dbReference>
<name>A0ABD3QDC8_9STRA</name>
<dbReference type="PANTHER" id="PTHR11907">
    <property type="entry name" value="AMIDOPHOSPHORIBOSYLTRANSFERASE"/>
    <property type="match status" value="1"/>
</dbReference>
<feature type="region of interest" description="Disordered" evidence="11">
    <location>
        <begin position="546"/>
        <end position="574"/>
    </location>
</feature>
<keyword evidence="10" id="KW-0460">Magnesium</keyword>
<feature type="binding site" evidence="10">
    <location>
        <position position="321"/>
    </location>
    <ligand>
        <name>Mg(2+)</name>
        <dbReference type="ChEBI" id="CHEBI:18420"/>
    </ligand>
</feature>
<proteinExistence type="inferred from homology"/>
<evidence type="ECO:0000256" key="4">
    <source>
        <dbReference type="ARBA" id="ARBA00022676"/>
    </source>
</evidence>
<comment type="pathway">
    <text evidence="1 8">Purine metabolism; IMP biosynthesis via de novo pathway; N(1)-(5-phospho-D-ribosyl)glycinamide from 5-phospho-alpha-D-ribose 1-diphosphate: step 1/2.</text>
</comment>
<evidence type="ECO:0000313" key="14">
    <source>
        <dbReference type="Proteomes" id="UP001516023"/>
    </source>
</evidence>
<keyword evidence="7" id="KW-0315">Glutamine amidotransferase</keyword>
<evidence type="ECO:0000259" key="12">
    <source>
        <dbReference type="PROSITE" id="PS51278"/>
    </source>
</evidence>
<dbReference type="CDD" id="cd00715">
    <property type="entry name" value="GPATase_N"/>
    <property type="match status" value="1"/>
</dbReference>
<dbReference type="NCBIfam" id="TIGR01134">
    <property type="entry name" value="purF"/>
    <property type="match status" value="1"/>
</dbReference>
<evidence type="ECO:0000256" key="9">
    <source>
        <dbReference type="PIRSR" id="PIRSR000485-1"/>
    </source>
</evidence>
<dbReference type="Gene3D" id="3.40.50.2020">
    <property type="match status" value="1"/>
</dbReference>
<protein>
    <recommendedName>
        <fullName evidence="3 8">Amidophosphoribosyltransferase</fullName>
        <shortName evidence="8">ATase</shortName>
        <ecNumber evidence="3 8">2.4.2.14</ecNumber>
    </recommendedName>
    <alternativeName>
        <fullName evidence="8">Glutamine phosphoribosylpyrophosphate amidotransferase</fullName>
    </alternativeName>
</protein>
<dbReference type="PIRSF" id="PIRSF000485">
    <property type="entry name" value="Amd_phspho_trans"/>
    <property type="match status" value="1"/>
</dbReference>
<dbReference type="SUPFAM" id="SSF53271">
    <property type="entry name" value="PRTase-like"/>
    <property type="match status" value="1"/>
</dbReference>
<organism evidence="13 14">
    <name type="scientific">Cyclotella cryptica</name>
    <dbReference type="NCBI Taxonomy" id="29204"/>
    <lineage>
        <taxon>Eukaryota</taxon>
        <taxon>Sar</taxon>
        <taxon>Stramenopiles</taxon>
        <taxon>Ochrophyta</taxon>
        <taxon>Bacillariophyta</taxon>
        <taxon>Coscinodiscophyceae</taxon>
        <taxon>Thalassiosirophycidae</taxon>
        <taxon>Stephanodiscales</taxon>
        <taxon>Stephanodiscaceae</taxon>
        <taxon>Cyclotella</taxon>
    </lineage>
</organism>
<dbReference type="CDD" id="cd06223">
    <property type="entry name" value="PRTases_typeI"/>
    <property type="match status" value="1"/>
</dbReference>
<comment type="caution">
    <text evidence="13">The sequence shown here is derived from an EMBL/GenBank/DDBJ whole genome shotgun (WGS) entry which is preliminary data.</text>
</comment>
<dbReference type="AlphaFoldDB" id="A0ABD3QDC8"/>
<dbReference type="EC" id="2.4.2.14" evidence="3 8"/>
<dbReference type="InterPro" id="IPR035584">
    <property type="entry name" value="PurF_N"/>
</dbReference>
<reference evidence="13 14" key="1">
    <citation type="journal article" date="2020" name="G3 (Bethesda)">
        <title>Improved Reference Genome for Cyclotella cryptica CCMP332, a Model for Cell Wall Morphogenesis, Salinity Adaptation, and Lipid Production in Diatoms (Bacillariophyta).</title>
        <authorList>
            <person name="Roberts W.R."/>
            <person name="Downey K.M."/>
            <person name="Ruck E.C."/>
            <person name="Traller J.C."/>
            <person name="Alverson A.J."/>
        </authorList>
    </citation>
    <scope>NUCLEOTIDE SEQUENCE [LARGE SCALE GENOMIC DNA]</scope>
    <source>
        <strain evidence="13 14">CCMP332</strain>
    </source>
</reference>
<evidence type="ECO:0000256" key="11">
    <source>
        <dbReference type="SAM" id="MobiDB-lite"/>
    </source>
</evidence>
<feature type="binding site" evidence="10">
    <location>
        <position position="383"/>
    </location>
    <ligand>
        <name>Mg(2+)</name>
        <dbReference type="ChEBI" id="CHEBI:18420"/>
    </ligand>
</feature>
<dbReference type="InterPro" id="IPR029055">
    <property type="entry name" value="Ntn_hydrolases_N"/>
</dbReference>
<dbReference type="HAMAP" id="MF_01931">
    <property type="entry name" value="PurF"/>
    <property type="match status" value="1"/>
</dbReference>
<feature type="binding site" evidence="10">
    <location>
        <position position="384"/>
    </location>
    <ligand>
        <name>Mg(2+)</name>
        <dbReference type="ChEBI" id="CHEBI:18420"/>
    </ligand>
</feature>
<comment type="cofactor">
    <cofactor evidence="10">
        <name>Mg(2+)</name>
        <dbReference type="ChEBI" id="CHEBI:18420"/>
    </cofactor>
    <text evidence="10">Binds 1 Mg(2+) ion per subunit.</text>
</comment>
<dbReference type="Pfam" id="PF13522">
    <property type="entry name" value="GATase_6"/>
    <property type="match status" value="1"/>
</dbReference>
<feature type="active site" description="Nucleophile" evidence="9">
    <location>
        <position position="2"/>
    </location>
</feature>
<evidence type="ECO:0000313" key="13">
    <source>
        <dbReference type="EMBL" id="KAL3798372.1"/>
    </source>
</evidence>
<keyword evidence="5 8" id="KW-0808">Transferase</keyword>
<dbReference type="InterPro" id="IPR000836">
    <property type="entry name" value="PRTase_dom"/>
</dbReference>